<comment type="subcellular location">
    <subcellularLocation>
        <location evidence="1">Nucleus</location>
        <location evidence="1">Nucleoplasm</location>
    </subcellularLocation>
</comment>
<comment type="caution">
    <text evidence="6">The sequence shown here is derived from an EMBL/GenBank/DDBJ whole genome shotgun (WGS) entry which is preliminary data.</text>
</comment>
<name>A0AAV9CG96_ACOCL</name>
<dbReference type="InterPro" id="IPR012677">
    <property type="entry name" value="Nucleotide-bd_a/b_plait_sf"/>
</dbReference>
<dbReference type="InterPro" id="IPR052285">
    <property type="entry name" value="NEXT_complex_subunit"/>
</dbReference>
<protein>
    <recommendedName>
        <fullName evidence="5">RRM domain-containing protein</fullName>
    </recommendedName>
</protein>
<evidence type="ECO:0000313" key="6">
    <source>
        <dbReference type="EMBL" id="KAK1287649.1"/>
    </source>
</evidence>
<dbReference type="GO" id="GO:0003723">
    <property type="term" value="F:RNA binding"/>
    <property type="evidence" value="ECO:0007669"/>
    <property type="project" value="UniProtKB-UniRule"/>
</dbReference>
<dbReference type="EMBL" id="JAUJYO010000019">
    <property type="protein sequence ID" value="KAK1287649.1"/>
    <property type="molecule type" value="Genomic_DNA"/>
</dbReference>
<dbReference type="InterPro" id="IPR035979">
    <property type="entry name" value="RBD_domain_sf"/>
</dbReference>
<reference evidence="6" key="1">
    <citation type="journal article" date="2023" name="Nat. Commun.">
        <title>Diploid and tetraploid genomes of Acorus and the evolution of monocots.</title>
        <authorList>
            <person name="Ma L."/>
            <person name="Liu K.W."/>
            <person name="Li Z."/>
            <person name="Hsiao Y.Y."/>
            <person name="Qi Y."/>
            <person name="Fu T."/>
            <person name="Tang G.D."/>
            <person name="Zhang D."/>
            <person name="Sun W.H."/>
            <person name="Liu D.K."/>
            <person name="Li Y."/>
            <person name="Chen G.Z."/>
            <person name="Liu X.D."/>
            <person name="Liao X.Y."/>
            <person name="Jiang Y.T."/>
            <person name="Yu X."/>
            <person name="Hao Y."/>
            <person name="Huang J."/>
            <person name="Zhao X.W."/>
            <person name="Ke S."/>
            <person name="Chen Y.Y."/>
            <person name="Wu W.L."/>
            <person name="Hsu J.L."/>
            <person name="Lin Y.F."/>
            <person name="Huang M.D."/>
            <person name="Li C.Y."/>
            <person name="Huang L."/>
            <person name="Wang Z.W."/>
            <person name="Zhao X."/>
            <person name="Zhong W.Y."/>
            <person name="Peng D.H."/>
            <person name="Ahmad S."/>
            <person name="Lan S."/>
            <person name="Zhang J.S."/>
            <person name="Tsai W.C."/>
            <person name="Van de Peer Y."/>
            <person name="Liu Z.J."/>
        </authorList>
    </citation>
    <scope>NUCLEOTIDE SEQUENCE</scope>
    <source>
        <strain evidence="6">CP</strain>
    </source>
</reference>
<proteinExistence type="predicted"/>
<dbReference type="CDD" id="cd12334">
    <property type="entry name" value="RRM1_SF3B4"/>
    <property type="match status" value="1"/>
</dbReference>
<evidence type="ECO:0000256" key="2">
    <source>
        <dbReference type="ARBA" id="ARBA00022884"/>
    </source>
</evidence>
<sequence>MSRNPACSVYIGNLDEKVTERILYEILIQVGHIVDLHIPRDKETNRHKGYAFAEYETEEIAEYAIKLFSGLVCLHNKTLKFAKSGQDKISQNTVNPVTPKLNPLPTRLLPMPVRDAQMYEEPAPTPALVRNGSHTRNFENGSMFSGINRYDPRSPLSYPSY</sequence>
<evidence type="ECO:0000256" key="1">
    <source>
        <dbReference type="ARBA" id="ARBA00004642"/>
    </source>
</evidence>
<dbReference type="Pfam" id="PF00076">
    <property type="entry name" value="RRM_1"/>
    <property type="match status" value="1"/>
</dbReference>
<keyword evidence="7" id="KW-1185">Reference proteome</keyword>
<dbReference type="PANTHER" id="PTHR13798:SF11">
    <property type="entry name" value="RNA-BINDING PROTEIN 7-RELATED"/>
    <property type="match status" value="1"/>
</dbReference>
<feature type="domain" description="RRM" evidence="5">
    <location>
        <begin position="7"/>
        <end position="86"/>
    </location>
</feature>
<dbReference type="Proteomes" id="UP001180020">
    <property type="component" value="Unassembled WGS sequence"/>
</dbReference>
<dbReference type="SMART" id="SM00360">
    <property type="entry name" value="RRM"/>
    <property type="match status" value="1"/>
</dbReference>
<keyword evidence="3" id="KW-0539">Nucleus</keyword>
<evidence type="ECO:0000313" key="7">
    <source>
        <dbReference type="Proteomes" id="UP001180020"/>
    </source>
</evidence>
<dbReference type="Gene3D" id="3.30.70.330">
    <property type="match status" value="1"/>
</dbReference>
<dbReference type="InterPro" id="IPR000504">
    <property type="entry name" value="RRM_dom"/>
</dbReference>
<evidence type="ECO:0000259" key="5">
    <source>
        <dbReference type="PROSITE" id="PS50102"/>
    </source>
</evidence>
<organism evidence="6 7">
    <name type="scientific">Acorus calamus</name>
    <name type="common">Sweet flag</name>
    <dbReference type="NCBI Taxonomy" id="4465"/>
    <lineage>
        <taxon>Eukaryota</taxon>
        <taxon>Viridiplantae</taxon>
        <taxon>Streptophyta</taxon>
        <taxon>Embryophyta</taxon>
        <taxon>Tracheophyta</taxon>
        <taxon>Spermatophyta</taxon>
        <taxon>Magnoliopsida</taxon>
        <taxon>Liliopsida</taxon>
        <taxon>Acoraceae</taxon>
        <taxon>Acorus</taxon>
    </lineage>
</organism>
<reference evidence="6" key="2">
    <citation type="submission" date="2023-06" db="EMBL/GenBank/DDBJ databases">
        <authorList>
            <person name="Ma L."/>
            <person name="Liu K.-W."/>
            <person name="Li Z."/>
            <person name="Hsiao Y.-Y."/>
            <person name="Qi Y."/>
            <person name="Fu T."/>
            <person name="Tang G."/>
            <person name="Zhang D."/>
            <person name="Sun W.-H."/>
            <person name="Liu D.-K."/>
            <person name="Li Y."/>
            <person name="Chen G.-Z."/>
            <person name="Liu X.-D."/>
            <person name="Liao X.-Y."/>
            <person name="Jiang Y.-T."/>
            <person name="Yu X."/>
            <person name="Hao Y."/>
            <person name="Huang J."/>
            <person name="Zhao X.-W."/>
            <person name="Ke S."/>
            <person name="Chen Y.-Y."/>
            <person name="Wu W.-L."/>
            <person name="Hsu J.-L."/>
            <person name="Lin Y.-F."/>
            <person name="Huang M.-D."/>
            <person name="Li C.-Y."/>
            <person name="Huang L."/>
            <person name="Wang Z.-W."/>
            <person name="Zhao X."/>
            <person name="Zhong W.-Y."/>
            <person name="Peng D.-H."/>
            <person name="Ahmad S."/>
            <person name="Lan S."/>
            <person name="Zhang J.-S."/>
            <person name="Tsai W.-C."/>
            <person name="Van De Peer Y."/>
            <person name="Liu Z.-J."/>
        </authorList>
    </citation>
    <scope>NUCLEOTIDE SEQUENCE</scope>
    <source>
        <strain evidence="6">CP</strain>
        <tissue evidence="6">Leaves</tissue>
    </source>
</reference>
<evidence type="ECO:0000256" key="4">
    <source>
        <dbReference type="PROSITE-ProRule" id="PRU00176"/>
    </source>
</evidence>
<dbReference type="InterPro" id="IPR034158">
    <property type="entry name" value="SF3B4_RRM1"/>
</dbReference>
<dbReference type="PANTHER" id="PTHR13798">
    <property type="entry name" value="RNA BINDING MOTIF RBM PROTEIN -RELATED"/>
    <property type="match status" value="1"/>
</dbReference>
<gene>
    <name evidence="6" type="ORF">QJS10_CPB19g00106</name>
</gene>
<accession>A0AAV9CG96</accession>
<dbReference type="GO" id="GO:0005654">
    <property type="term" value="C:nucleoplasm"/>
    <property type="evidence" value="ECO:0007669"/>
    <property type="project" value="UniProtKB-SubCell"/>
</dbReference>
<dbReference type="AlphaFoldDB" id="A0AAV9CG96"/>
<dbReference type="PROSITE" id="PS50102">
    <property type="entry name" value="RRM"/>
    <property type="match status" value="1"/>
</dbReference>
<dbReference type="SUPFAM" id="SSF54928">
    <property type="entry name" value="RNA-binding domain, RBD"/>
    <property type="match status" value="1"/>
</dbReference>
<keyword evidence="2 4" id="KW-0694">RNA-binding</keyword>
<evidence type="ECO:0000256" key="3">
    <source>
        <dbReference type="ARBA" id="ARBA00023242"/>
    </source>
</evidence>